<dbReference type="AlphaFoldDB" id="A0A2W2D6G1"/>
<keyword evidence="3" id="KW-1185">Reference proteome</keyword>
<dbReference type="RefSeq" id="WP_111133595.1">
    <property type="nucleotide sequence ID" value="NZ_POUB01000035.1"/>
</dbReference>
<dbReference type="OrthoDB" id="4548523at2"/>
<dbReference type="InterPro" id="IPR037523">
    <property type="entry name" value="VOC_core"/>
</dbReference>
<dbReference type="Proteomes" id="UP000248749">
    <property type="component" value="Unassembled WGS sequence"/>
</dbReference>
<dbReference type="PANTHER" id="PTHR33993">
    <property type="entry name" value="GLYOXALASE-RELATED"/>
    <property type="match status" value="1"/>
</dbReference>
<dbReference type="SUPFAM" id="SSF54593">
    <property type="entry name" value="Glyoxalase/Bleomycin resistance protein/Dihydroxybiphenyl dioxygenase"/>
    <property type="match status" value="1"/>
</dbReference>
<comment type="caution">
    <text evidence="2">The sequence shown here is derived from an EMBL/GenBank/DDBJ whole genome shotgun (WGS) entry which is preliminary data.</text>
</comment>
<feature type="domain" description="VOC" evidence="1">
    <location>
        <begin position="9"/>
        <end position="125"/>
    </location>
</feature>
<dbReference type="EMBL" id="POUB01000035">
    <property type="protein sequence ID" value="PZG01115.1"/>
    <property type="molecule type" value="Genomic_DNA"/>
</dbReference>
<dbReference type="CDD" id="cd06587">
    <property type="entry name" value="VOC"/>
    <property type="match status" value="1"/>
</dbReference>
<accession>A0A2W2D6G1</accession>
<evidence type="ECO:0000259" key="1">
    <source>
        <dbReference type="PROSITE" id="PS51819"/>
    </source>
</evidence>
<dbReference type="PROSITE" id="PS51819">
    <property type="entry name" value="VOC"/>
    <property type="match status" value="1"/>
</dbReference>
<sequence length="138" mass="15199">MTETPKLRGMANVSYWAADWPAARAWYTELIGFEPYFLRDGYAEWRLGDDQDELGLIDSRYRPPGAAPGPGGPVLYWHVDDVHGMVARLLAMGATAHEPPQNRGSGFVTATVVDPFGNLLGVMENPHYVEILAGRAAR</sequence>
<proteinExistence type="predicted"/>
<dbReference type="Gene3D" id="3.10.180.10">
    <property type="entry name" value="2,3-Dihydroxybiphenyl 1,2-Dioxygenase, domain 1"/>
    <property type="match status" value="1"/>
</dbReference>
<dbReference type="PANTHER" id="PTHR33993:SF14">
    <property type="entry name" value="GB|AAF24581.1"/>
    <property type="match status" value="1"/>
</dbReference>
<protein>
    <recommendedName>
        <fullName evidence="1">VOC domain-containing protein</fullName>
    </recommendedName>
</protein>
<dbReference type="InterPro" id="IPR004360">
    <property type="entry name" value="Glyas_Fos-R_dOase_dom"/>
</dbReference>
<organism evidence="2 3">
    <name type="scientific">Micromonospora deserti</name>
    <dbReference type="NCBI Taxonomy" id="2070366"/>
    <lineage>
        <taxon>Bacteria</taxon>
        <taxon>Bacillati</taxon>
        <taxon>Actinomycetota</taxon>
        <taxon>Actinomycetes</taxon>
        <taxon>Micromonosporales</taxon>
        <taxon>Micromonosporaceae</taxon>
        <taxon>Micromonospora</taxon>
    </lineage>
</organism>
<evidence type="ECO:0000313" key="3">
    <source>
        <dbReference type="Proteomes" id="UP000248749"/>
    </source>
</evidence>
<evidence type="ECO:0000313" key="2">
    <source>
        <dbReference type="EMBL" id="PZG01115.1"/>
    </source>
</evidence>
<reference evidence="2 3" key="1">
    <citation type="submission" date="2018-01" db="EMBL/GenBank/DDBJ databases">
        <title>Draft genome sequence of Salinispora sp. 13K206.</title>
        <authorList>
            <person name="Sahin N."/>
            <person name="Saygin H."/>
            <person name="Ay H."/>
        </authorList>
    </citation>
    <scope>NUCLEOTIDE SEQUENCE [LARGE SCALE GENOMIC DNA]</scope>
    <source>
        <strain evidence="2 3">13K206</strain>
    </source>
</reference>
<dbReference type="InterPro" id="IPR029068">
    <property type="entry name" value="Glyas_Bleomycin-R_OHBP_Dase"/>
</dbReference>
<dbReference type="InterPro" id="IPR052164">
    <property type="entry name" value="Anthracycline_SecMetBiosynth"/>
</dbReference>
<name>A0A2W2D6G1_9ACTN</name>
<dbReference type="Pfam" id="PF00903">
    <property type="entry name" value="Glyoxalase"/>
    <property type="match status" value="1"/>
</dbReference>
<gene>
    <name evidence="2" type="ORF">C1I99_08115</name>
</gene>